<evidence type="ECO:0000313" key="1">
    <source>
        <dbReference type="EMBL" id="CAL1588003.1"/>
    </source>
</evidence>
<evidence type="ECO:0000313" key="2">
    <source>
        <dbReference type="Proteomes" id="UP001497482"/>
    </source>
</evidence>
<name>A0AAV2KGK7_KNICA</name>
<dbReference type="Proteomes" id="UP001497482">
    <property type="component" value="Chromosome 18"/>
</dbReference>
<reference evidence="1 2" key="1">
    <citation type="submission" date="2024-04" db="EMBL/GenBank/DDBJ databases">
        <authorList>
            <person name="Waldvogel A.-M."/>
            <person name="Schoenle A."/>
        </authorList>
    </citation>
    <scope>NUCLEOTIDE SEQUENCE [LARGE SCALE GENOMIC DNA]</scope>
</reference>
<proteinExistence type="predicted"/>
<protein>
    <submittedName>
        <fullName evidence="1">Uncharacterized protein</fullName>
    </submittedName>
</protein>
<accession>A0AAV2KGK7</accession>
<keyword evidence="2" id="KW-1185">Reference proteome</keyword>
<sequence>MADKAQCEGPCFLVRSPNKNVAQCSSSRINFLSSHQSGHFLRGLNQNKPLKKQKQPSTKYWGEFQTSGRALLMEATCTCSGAQRSPANTQTRLCTNVEEYHCSI</sequence>
<organism evidence="1 2">
    <name type="scientific">Knipowitschia caucasica</name>
    <name type="common">Caucasian dwarf goby</name>
    <name type="synonym">Pomatoschistus caucasicus</name>
    <dbReference type="NCBI Taxonomy" id="637954"/>
    <lineage>
        <taxon>Eukaryota</taxon>
        <taxon>Metazoa</taxon>
        <taxon>Chordata</taxon>
        <taxon>Craniata</taxon>
        <taxon>Vertebrata</taxon>
        <taxon>Euteleostomi</taxon>
        <taxon>Actinopterygii</taxon>
        <taxon>Neopterygii</taxon>
        <taxon>Teleostei</taxon>
        <taxon>Neoteleostei</taxon>
        <taxon>Acanthomorphata</taxon>
        <taxon>Gobiaria</taxon>
        <taxon>Gobiiformes</taxon>
        <taxon>Gobioidei</taxon>
        <taxon>Gobiidae</taxon>
        <taxon>Gobiinae</taxon>
        <taxon>Knipowitschia</taxon>
    </lineage>
</organism>
<dbReference type="EMBL" id="OZ035840">
    <property type="protein sequence ID" value="CAL1588003.1"/>
    <property type="molecule type" value="Genomic_DNA"/>
</dbReference>
<gene>
    <name evidence="1" type="ORF">KC01_LOCUS17886</name>
</gene>
<dbReference type="AlphaFoldDB" id="A0AAV2KGK7"/>